<feature type="region of interest" description="Disordered" evidence="1">
    <location>
        <begin position="33"/>
        <end position="57"/>
    </location>
</feature>
<dbReference type="Pfam" id="PF11905">
    <property type="entry name" value="DUF3425"/>
    <property type="match status" value="1"/>
</dbReference>
<evidence type="ECO:0000313" key="4">
    <source>
        <dbReference type="Proteomes" id="UP000076744"/>
    </source>
</evidence>
<gene>
    <name evidence="3" type="ORF">ISF_08961</name>
</gene>
<proteinExistence type="predicted"/>
<evidence type="ECO:0000256" key="2">
    <source>
        <dbReference type="SAM" id="SignalP"/>
    </source>
</evidence>
<keyword evidence="2" id="KW-0732">Signal</keyword>
<dbReference type="PANTHER" id="PTHR37012">
    <property type="entry name" value="B-ZIP TRANSCRIPTION FACTOR (EUROFUNG)-RELATED"/>
    <property type="match status" value="1"/>
</dbReference>
<sequence>MTSAILCTLHLGLCSVAGAAAIPDPAELASYEAMPSMDKKRARDRRSQQSLRDRKQKRITELEGLVARCKERHQGRDQDQDQAYNSHDAYAREISALRQQNKALVQRQELLKSLVLSWDEPDPITVVATAAEDRWTGTATLPPLGDEDHVACLRAASTAARTGAGGSAGCNNLPPPHTETSSHPRSETETLPIASALATSSSSSSSPPPPPWSRIPPHDDDFSNLETLAGCPWFGHASLIQSCPDTPHSPLDILYGSTLNPLADMIHRNSNRRPFRELERLATGWLAYLFTRWVCNPCPETYRRMPSFLRPVKEQLEIVHPMVLNMVPWSRVRVALIRAWPQYRDNYRDFFGLFACCIRIRWPWGEHVLERAADNTLVMRQDFYETLMSERGWMVTRDFVDQYPALFAGVHVESILYNFI</sequence>
<dbReference type="CDD" id="cd14688">
    <property type="entry name" value="bZIP_YAP"/>
    <property type="match status" value="1"/>
</dbReference>
<accession>A0A167LLN8</accession>
<evidence type="ECO:0000256" key="1">
    <source>
        <dbReference type="SAM" id="MobiDB-lite"/>
    </source>
</evidence>
<keyword evidence="4" id="KW-1185">Reference proteome</keyword>
<feature type="region of interest" description="Disordered" evidence="1">
    <location>
        <begin position="161"/>
        <end position="219"/>
    </location>
</feature>
<name>A0A167LLN8_CORFA</name>
<dbReference type="RefSeq" id="XP_018700293.1">
    <property type="nucleotide sequence ID" value="XM_018852564.1"/>
</dbReference>
<organism evidence="3 4">
    <name type="scientific">Cordyceps fumosorosea (strain ARSEF 2679)</name>
    <name type="common">Isaria fumosorosea</name>
    <dbReference type="NCBI Taxonomy" id="1081104"/>
    <lineage>
        <taxon>Eukaryota</taxon>
        <taxon>Fungi</taxon>
        <taxon>Dikarya</taxon>
        <taxon>Ascomycota</taxon>
        <taxon>Pezizomycotina</taxon>
        <taxon>Sordariomycetes</taxon>
        <taxon>Hypocreomycetidae</taxon>
        <taxon>Hypocreales</taxon>
        <taxon>Cordycipitaceae</taxon>
        <taxon>Cordyceps</taxon>
    </lineage>
</organism>
<comment type="caution">
    <text evidence="3">The sequence shown here is derived from an EMBL/GenBank/DDBJ whole genome shotgun (WGS) entry which is preliminary data.</text>
</comment>
<feature type="compositionally biased region" description="Basic and acidic residues" evidence="1">
    <location>
        <begin position="37"/>
        <end position="57"/>
    </location>
</feature>
<dbReference type="PANTHER" id="PTHR37012:SF6">
    <property type="entry name" value="BZIP TRANSCRIPTION FACTOR"/>
    <property type="match status" value="1"/>
</dbReference>
<protein>
    <recommendedName>
        <fullName evidence="5">BZIP transcription factor</fullName>
    </recommendedName>
</protein>
<dbReference type="OrthoDB" id="4161589at2759"/>
<dbReference type="EMBL" id="AZHB01000038">
    <property type="protein sequence ID" value="OAA53229.1"/>
    <property type="molecule type" value="Genomic_DNA"/>
</dbReference>
<evidence type="ECO:0000313" key="3">
    <source>
        <dbReference type="EMBL" id="OAA53229.1"/>
    </source>
</evidence>
<reference evidence="3 4" key="1">
    <citation type="journal article" date="2016" name="Genome Biol. Evol.">
        <title>Divergent and convergent evolution of fungal pathogenicity.</title>
        <authorList>
            <person name="Shang Y."/>
            <person name="Xiao G."/>
            <person name="Zheng P."/>
            <person name="Cen K."/>
            <person name="Zhan S."/>
            <person name="Wang C."/>
        </authorList>
    </citation>
    <scope>NUCLEOTIDE SEQUENCE [LARGE SCALE GENOMIC DNA]</scope>
    <source>
        <strain evidence="3 4">ARSEF 2679</strain>
    </source>
</reference>
<dbReference type="InterPro" id="IPR021833">
    <property type="entry name" value="DUF3425"/>
</dbReference>
<dbReference type="AlphaFoldDB" id="A0A167LLN8"/>
<feature type="chain" id="PRO_5007889902" description="BZIP transcription factor" evidence="2">
    <location>
        <begin position="22"/>
        <end position="420"/>
    </location>
</feature>
<feature type="signal peptide" evidence="2">
    <location>
        <begin position="1"/>
        <end position="21"/>
    </location>
</feature>
<evidence type="ECO:0008006" key="5">
    <source>
        <dbReference type="Google" id="ProtNLM"/>
    </source>
</evidence>
<dbReference type="Proteomes" id="UP000076744">
    <property type="component" value="Unassembled WGS sequence"/>
</dbReference>
<dbReference type="GeneID" id="30025253"/>